<dbReference type="Proteomes" id="UP000199469">
    <property type="component" value="Unassembled WGS sequence"/>
</dbReference>
<evidence type="ECO:0008006" key="3">
    <source>
        <dbReference type="Google" id="ProtNLM"/>
    </source>
</evidence>
<dbReference type="OrthoDB" id="1219025at2"/>
<sequence length="490" mass="53832">MSNTLDLLETNDFQTEPINLNGIITLIDSETKELVNLVEISSLPEVSPPVTSPPVPPVLVTPDNIMYFEKDSRFFKRDYRGVINPEWFGTGKTHVEIQAAIDIARPNDTILIKGEYKCSDQITINKTLTFMGQNHINGNDVGGNENSRIYFVDFENSLVDSCIESDTNLNIKNLAIFGSEIEGKTGVKVTNGALTLDSATIQVFETGVEVTAGYYNKFLNSSIVSCQTCLVLNNCYNTNATSLSIGAGYAEHAPNSKGIVLTDGTNLNMFGGSIEGFSEIGIDLSASRVSCFGTYFEGIFDEENENTCIKIQNNNCRVTAVSCHVYLTAGKANSFVHIPSTVASAHIHSKNNYFEYEPVNDWYTAVYRLAATNFTNYNIDISGDNYQNDLVTGSSYISITSSLLEKGKGIVQITYPSGHQLAGIHLTNLNAISPYQYTDDISKLQNGTITTFRNNGGIDDDPLDLHTEPYGYNPYTVVLENGAWKKIPKI</sequence>
<dbReference type="EMBL" id="FOIU01000001">
    <property type="protein sequence ID" value="SEW10074.1"/>
    <property type="molecule type" value="Genomic_DNA"/>
</dbReference>
<dbReference type="RefSeq" id="WP_089790947.1">
    <property type="nucleotide sequence ID" value="NZ_FOIU01000001.1"/>
</dbReference>
<dbReference type="AlphaFoldDB" id="A0A1I0P7L5"/>
<evidence type="ECO:0000313" key="2">
    <source>
        <dbReference type="Proteomes" id="UP000199469"/>
    </source>
</evidence>
<accession>A0A1I0P7L5</accession>
<evidence type="ECO:0000313" key="1">
    <source>
        <dbReference type="EMBL" id="SEW10074.1"/>
    </source>
</evidence>
<dbReference type="InterPro" id="IPR011050">
    <property type="entry name" value="Pectin_lyase_fold/virulence"/>
</dbReference>
<name>A0A1I0P7L5_9FLAO</name>
<organism evidence="1 2">
    <name type="scientific">Chryseobacterium wanjuense</name>
    <dbReference type="NCBI Taxonomy" id="356305"/>
    <lineage>
        <taxon>Bacteria</taxon>
        <taxon>Pseudomonadati</taxon>
        <taxon>Bacteroidota</taxon>
        <taxon>Flavobacteriia</taxon>
        <taxon>Flavobacteriales</taxon>
        <taxon>Weeksellaceae</taxon>
        <taxon>Chryseobacterium group</taxon>
        <taxon>Chryseobacterium</taxon>
    </lineage>
</organism>
<keyword evidence="2" id="KW-1185">Reference proteome</keyword>
<proteinExistence type="predicted"/>
<protein>
    <recommendedName>
        <fullName evidence="3">Right handed beta helix region</fullName>
    </recommendedName>
</protein>
<reference evidence="2" key="1">
    <citation type="submission" date="2016-10" db="EMBL/GenBank/DDBJ databases">
        <authorList>
            <person name="Varghese N."/>
            <person name="Submissions S."/>
        </authorList>
    </citation>
    <scope>NUCLEOTIDE SEQUENCE [LARGE SCALE GENOMIC DNA]</scope>
    <source>
        <strain evidence="2">DSM 17724</strain>
    </source>
</reference>
<dbReference type="SUPFAM" id="SSF51126">
    <property type="entry name" value="Pectin lyase-like"/>
    <property type="match status" value="1"/>
</dbReference>
<gene>
    <name evidence="1" type="ORF">SAMN05421841_1030</name>
</gene>